<organism evidence="11 12">
    <name type="scientific">Phyllosticta citriasiana</name>
    <dbReference type="NCBI Taxonomy" id="595635"/>
    <lineage>
        <taxon>Eukaryota</taxon>
        <taxon>Fungi</taxon>
        <taxon>Dikarya</taxon>
        <taxon>Ascomycota</taxon>
        <taxon>Pezizomycotina</taxon>
        <taxon>Dothideomycetes</taxon>
        <taxon>Dothideomycetes incertae sedis</taxon>
        <taxon>Botryosphaeriales</taxon>
        <taxon>Phyllostictaceae</taxon>
        <taxon>Phyllosticta</taxon>
    </lineage>
</organism>
<evidence type="ECO:0000256" key="1">
    <source>
        <dbReference type="ARBA" id="ARBA00004572"/>
    </source>
</evidence>
<evidence type="ECO:0000256" key="6">
    <source>
        <dbReference type="ARBA" id="ARBA00022989"/>
    </source>
</evidence>
<evidence type="ECO:0000256" key="3">
    <source>
        <dbReference type="ARBA" id="ARBA00022692"/>
    </source>
</evidence>
<evidence type="ECO:0000256" key="8">
    <source>
        <dbReference type="ARBA" id="ARBA00023136"/>
    </source>
</evidence>
<gene>
    <name evidence="11" type="ORF">IWZ03DRAFT_411516</name>
</gene>
<dbReference type="Pfam" id="PF10642">
    <property type="entry name" value="Tom5"/>
    <property type="match status" value="1"/>
</dbReference>
<evidence type="ECO:0000313" key="11">
    <source>
        <dbReference type="EMBL" id="KAK7524774.1"/>
    </source>
</evidence>
<keyword evidence="6 10" id="KW-1133">Transmembrane helix</keyword>
<keyword evidence="12" id="KW-1185">Reference proteome</keyword>
<comment type="subcellular location">
    <subcellularLocation>
        <location evidence="1">Mitochondrion outer membrane</location>
        <topology evidence="1">Single-pass membrane protein</topology>
    </subcellularLocation>
</comment>
<keyword evidence="2" id="KW-0813">Transport</keyword>
<evidence type="ECO:0000256" key="7">
    <source>
        <dbReference type="ARBA" id="ARBA00023128"/>
    </source>
</evidence>
<keyword evidence="7" id="KW-0496">Mitochondrion</keyword>
<keyword evidence="3 10" id="KW-0812">Transmembrane</keyword>
<sequence>MFGGPPPPPSKAELAKQVNEANQTLNYAYATCTLLYLSPLAIDYVMNFFSR</sequence>
<evidence type="ECO:0000256" key="2">
    <source>
        <dbReference type="ARBA" id="ARBA00022448"/>
    </source>
</evidence>
<keyword evidence="8 10" id="KW-0472">Membrane</keyword>
<protein>
    <submittedName>
        <fullName evidence="11">Uncharacterized protein</fullName>
    </submittedName>
</protein>
<evidence type="ECO:0000256" key="5">
    <source>
        <dbReference type="ARBA" id="ARBA00022927"/>
    </source>
</evidence>
<dbReference type="InterPro" id="IPR019603">
    <property type="entry name" value="Tom5"/>
</dbReference>
<evidence type="ECO:0000256" key="10">
    <source>
        <dbReference type="SAM" id="Phobius"/>
    </source>
</evidence>
<name>A0ABR1L2U6_9PEZI</name>
<keyword evidence="4" id="KW-1000">Mitochondrion outer membrane</keyword>
<proteinExistence type="inferred from homology"/>
<comment type="similarity">
    <text evidence="9">Belongs to the Tom5 family.</text>
</comment>
<evidence type="ECO:0000256" key="9">
    <source>
        <dbReference type="ARBA" id="ARBA00025716"/>
    </source>
</evidence>
<evidence type="ECO:0000256" key="4">
    <source>
        <dbReference type="ARBA" id="ARBA00022787"/>
    </source>
</evidence>
<evidence type="ECO:0000313" key="12">
    <source>
        <dbReference type="Proteomes" id="UP001363622"/>
    </source>
</evidence>
<keyword evidence="5" id="KW-0653">Protein transport</keyword>
<dbReference type="EMBL" id="JBBPHU010000001">
    <property type="protein sequence ID" value="KAK7524774.1"/>
    <property type="molecule type" value="Genomic_DNA"/>
</dbReference>
<reference evidence="11 12" key="1">
    <citation type="submission" date="2024-04" db="EMBL/GenBank/DDBJ databases">
        <title>Phyllosticta paracitricarpa is synonymous to the EU quarantine fungus P. citricarpa based on phylogenomic analyses.</title>
        <authorList>
            <consortium name="Lawrence Berkeley National Laboratory"/>
            <person name="Van Ingen-Buijs V.A."/>
            <person name="Van Westerhoven A.C."/>
            <person name="Haridas S."/>
            <person name="Skiadas P."/>
            <person name="Martin F."/>
            <person name="Groenewald J.Z."/>
            <person name="Crous P.W."/>
            <person name="Seidl M.F."/>
        </authorList>
    </citation>
    <scope>NUCLEOTIDE SEQUENCE [LARGE SCALE GENOMIC DNA]</scope>
    <source>
        <strain evidence="11 12">CBS 123371</strain>
    </source>
</reference>
<feature type="transmembrane region" description="Helical" evidence="10">
    <location>
        <begin position="27"/>
        <end position="46"/>
    </location>
</feature>
<accession>A0ABR1L2U6</accession>
<dbReference type="Proteomes" id="UP001363622">
    <property type="component" value="Unassembled WGS sequence"/>
</dbReference>
<comment type="caution">
    <text evidence="11">The sequence shown here is derived from an EMBL/GenBank/DDBJ whole genome shotgun (WGS) entry which is preliminary data.</text>
</comment>